<proteinExistence type="predicted"/>
<evidence type="ECO:0000313" key="2">
    <source>
        <dbReference type="Proteomes" id="UP001432027"/>
    </source>
</evidence>
<organism evidence="1 2">
    <name type="scientific">Pristionchus entomophagus</name>
    <dbReference type="NCBI Taxonomy" id="358040"/>
    <lineage>
        <taxon>Eukaryota</taxon>
        <taxon>Metazoa</taxon>
        <taxon>Ecdysozoa</taxon>
        <taxon>Nematoda</taxon>
        <taxon>Chromadorea</taxon>
        <taxon>Rhabditida</taxon>
        <taxon>Rhabditina</taxon>
        <taxon>Diplogasteromorpha</taxon>
        <taxon>Diplogasteroidea</taxon>
        <taxon>Neodiplogasteridae</taxon>
        <taxon>Pristionchus</taxon>
    </lineage>
</organism>
<evidence type="ECO:0000313" key="1">
    <source>
        <dbReference type="EMBL" id="GMT04984.1"/>
    </source>
</evidence>
<evidence type="ECO:0008006" key="3">
    <source>
        <dbReference type="Google" id="ProtNLM"/>
    </source>
</evidence>
<dbReference type="Proteomes" id="UP001432027">
    <property type="component" value="Unassembled WGS sequence"/>
</dbReference>
<comment type="caution">
    <text evidence="1">The sequence shown here is derived from an EMBL/GenBank/DDBJ whole genome shotgun (WGS) entry which is preliminary data.</text>
</comment>
<reference evidence="1" key="1">
    <citation type="submission" date="2023-10" db="EMBL/GenBank/DDBJ databases">
        <title>Genome assembly of Pristionchus species.</title>
        <authorList>
            <person name="Yoshida K."/>
            <person name="Sommer R.J."/>
        </authorList>
    </citation>
    <scope>NUCLEOTIDE SEQUENCE</scope>
    <source>
        <strain evidence="1">RS0144</strain>
    </source>
</reference>
<accession>A0AAV5UDD7</accession>
<dbReference type="EMBL" id="BTSX01000006">
    <property type="protein sequence ID" value="GMT04984.1"/>
    <property type="molecule type" value="Genomic_DNA"/>
</dbReference>
<protein>
    <recommendedName>
        <fullName evidence="3">SWIM-type domain-containing protein</fullName>
    </recommendedName>
</protein>
<keyword evidence="2" id="KW-1185">Reference proteome</keyword>
<gene>
    <name evidence="1" type="ORF">PENTCL1PPCAC_27158</name>
</gene>
<dbReference type="AlphaFoldDB" id="A0AAV5UDD7"/>
<sequence length="218" mass="24845">MEPPRVSDEDKSLGRNLVLASKIRLMLDEIAGRIATRKKDDDVIKALMVLSGIIEQDTVKGALRLYERGRVKLFGLKGTIKDQRPPVPIEDKDAELDRLIDEMEGRKKKGKVIYKLPEAKITIPARVCHGRRGMLVAQVSCSPDRFIFPEANFCCCDHFERRVLEKRYSYTCVHWLAAWLALAMGQKIEETTLASLRLMRQAVVGVREEHDELKGDRS</sequence>
<name>A0AAV5UDD7_9BILA</name>